<evidence type="ECO:0000259" key="2">
    <source>
        <dbReference type="PROSITE" id="PS51352"/>
    </source>
</evidence>
<dbReference type="Pfam" id="PF13098">
    <property type="entry name" value="Thioredoxin_2"/>
    <property type="match status" value="1"/>
</dbReference>
<feature type="chain" id="PRO_5027905947" evidence="1">
    <location>
        <begin position="23"/>
        <end position="137"/>
    </location>
</feature>
<reference evidence="3" key="1">
    <citation type="journal article" date="2020" name="mSystems">
        <title>Genome- and Community-Level Interaction Insights into Carbon Utilization and Element Cycling Functions of Hydrothermarchaeota in Hydrothermal Sediment.</title>
        <authorList>
            <person name="Zhou Z."/>
            <person name="Liu Y."/>
            <person name="Xu W."/>
            <person name="Pan J."/>
            <person name="Luo Z.H."/>
            <person name="Li M."/>
        </authorList>
    </citation>
    <scope>NUCLEOTIDE SEQUENCE [LARGE SCALE GENOMIC DNA]</scope>
    <source>
        <strain evidence="3">SpSt-114</strain>
    </source>
</reference>
<dbReference type="InterPro" id="IPR012336">
    <property type="entry name" value="Thioredoxin-like_fold"/>
</dbReference>
<name>A0A7C5SZ41_9AQUI</name>
<protein>
    <submittedName>
        <fullName evidence="3">Thioredoxin</fullName>
    </submittedName>
</protein>
<dbReference type="EMBL" id="DSAC01000097">
    <property type="protein sequence ID" value="HHO74525.1"/>
    <property type="molecule type" value="Genomic_DNA"/>
</dbReference>
<dbReference type="AlphaFoldDB" id="A0A7C5SZ41"/>
<evidence type="ECO:0000256" key="1">
    <source>
        <dbReference type="SAM" id="SignalP"/>
    </source>
</evidence>
<organism evidence="3">
    <name type="scientific">Thermocrinis ruber</name>
    <dbReference type="NCBI Taxonomy" id="75906"/>
    <lineage>
        <taxon>Bacteria</taxon>
        <taxon>Pseudomonadati</taxon>
        <taxon>Aquificota</taxon>
        <taxon>Aquificia</taxon>
        <taxon>Aquificales</taxon>
        <taxon>Aquificaceae</taxon>
        <taxon>Thermocrinis</taxon>
    </lineage>
</organism>
<gene>
    <name evidence="3" type="ORF">ENN04_07845</name>
</gene>
<evidence type="ECO:0000313" key="3">
    <source>
        <dbReference type="EMBL" id="HHO74525.1"/>
    </source>
</evidence>
<accession>A0A7C5SZ41</accession>
<dbReference type="Gene3D" id="3.40.30.10">
    <property type="entry name" value="Glutaredoxin"/>
    <property type="match status" value="1"/>
</dbReference>
<feature type="domain" description="Thioredoxin" evidence="2">
    <location>
        <begin position="10"/>
        <end position="130"/>
    </location>
</feature>
<feature type="signal peptide" evidence="1">
    <location>
        <begin position="1"/>
        <end position="22"/>
    </location>
</feature>
<dbReference type="InterPro" id="IPR036249">
    <property type="entry name" value="Thioredoxin-like_sf"/>
</dbReference>
<keyword evidence="1" id="KW-0732">Signal</keyword>
<sequence length="137" mass="15689">MRKNLINGLFLVLFAWVSFALANPVEQAIQRAVAENKLIAFYFKSQFCPYCSQVEEFVFSDEEVSKKLRNFLFVELDIRSEEGSKLARRFGVPGTPTLVIYDPKQDKVVSFIFGSRPKGDYLNAINRACKLYSIKTC</sequence>
<comment type="caution">
    <text evidence="3">The sequence shown here is derived from an EMBL/GenBank/DDBJ whole genome shotgun (WGS) entry which is preliminary data.</text>
</comment>
<proteinExistence type="predicted"/>
<dbReference type="SUPFAM" id="SSF52833">
    <property type="entry name" value="Thioredoxin-like"/>
    <property type="match status" value="1"/>
</dbReference>
<dbReference type="InterPro" id="IPR013766">
    <property type="entry name" value="Thioredoxin_domain"/>
</dbReference>
<dbReference type="PROSITE" id="PS51352">
    <property type="entry name" value="THIOREDOXIN_2"/>
    <property type="match status" value="1"/>
</dbReference>